<gene>
    <name evidence="2" type="ORF">FLL46_08635</name>
</gene>
<sequence>MSKSFFLIWICCFGFVTADVIAGNQKSHVHGLVTLTLVLEKKTLAIKIESPAESLLGFEHKARQSSEKQAVKRAEKLLNSPELLFSIEGVNCKPKKSKVELSHFIDSEVHHHHGAHHEIRENHLKGHNEVSHSEISHSEISASYFFNCDSEENLEVVSVRLFKFFPRIEKVNAMWVTDLGQGAALLSSRKNTIPLK</sequence>
<dbReference type="OrthoDB" id="7346546at2"/>
<dbReference type="EMBL" id="VIKS01000004">
    <property type="protein sequence ID" value="TQV88574.1"/>
    <property type="molecule type" value="Genomic_DNA"/>
</dbReference>
<evidence type="ECO:0000313" key="3">
    <source>
        <dbReference type="Proteomes" id="UP000315439"/>
    </source>
</evidence>
<name>A0A545UGG8_9GAMM</name>
<feature type="chain" id="PRO_5021975051" evidence="1">
    <location>
        <begin position="19"/>
        <end position="196"/>
    </location>
</feature>
<accession>A0A545UGG8</accession>
<keyword evidence="3" id="KW-1185">Reference proteome</keyword>
<dbReference type="Pfam" id="PF10986">
    <property type="entry name" value="ZrgA"/>
    <property type="match status" value="1"/>
</dbReference>
<evidence type="ECO:0000313" key="2">
    <source>
        <dbReference type="EMBL" id="TQV88574.1"/>
    </source>
</evidence>
<feature type="signal peptide" evidence="1">
    <location>
        <begin position="1"/>
        <end position="18"/>
    </location>
</feature>
<proteinExistence type="predicted"/>
<organism evidence="2 3">
    <name type="scientific">Aliikangiella coralliicola</name>
    <dbReference type="NCBI Taxonomy" id="2592383"/>
    <lineage>
        <taxon>Bacteria</taxon>
        <taxon>Pseudomonadati</taxon>
        <taxon>Pseudomonadota</taxon>
        <taxon>Gammaproteobacteria</taxon>
        <taxon>Oceanospirillales</taxon>
        <taxon>Pleioneaceae</taxon>
        <taxon>Aliikangiella</taxon>
    </lineage>
</organism>
<keyword evidence="1" id="KW-0732">Signal</keyword>
<comment type="caution">
    <text evidence="2">The sequence shown here is derived from an EMBL/GenBank/DDBJ whole genome shotgun (WGS) entry which is preliminary data.</text>
</comment>
<evidence type="ECO:0000256" key="1">
    <source>
        <dbReference type="SAM" id="SignalP"/>
    </source>
</evidence>
<dbReference type="RefSeq" id="WP_142893082.1">
    <property type="nucleotide sequence ID" value="NZ_ML660162.1"/>
</dbReference>
<dbReference type="AlphaFoldDB" id="A0A545UGG8"/>
<dbReference type="Proteomes" id="UP000315439">
    <property type="component" value="Unassembled WGS sequence"/>
</dbReference>
<dbReference type="InterPro" id="IPR021253">
    <property type="entry name" value="ZrgA-like"/>
</dbReference>
<reference evidence="2 3" key="1">
    <citation type="submission" date="2019-07" db="EMBL/GenBank/DDBJ databases">
        <title>Draft genome for Aliikangiella sp. M105.</title>
        <authorList>
            <person name="Wang G."/>
        </authorList>
    </citation>
    <scope>NUCLEOTIDE SEQUENCE [LARGE SCALE GENOMIC DNA]</scope>
    <source>
        <strain evidence="2 3">M105</strain>
    </source>
</reference>
<protein>
    <submittedName>
        <fullName evidence="2">DUF2796 domain-containing protein</fullName>
    </submittedName>
</protein>